<comment type="caution">
    <text evidence="2">The sequence shown here is derived from an EMBL/GenBank/DDBJ whole genome shotgun (WGS) entry which is preliminary data.</text>
</comment>
<gene>
    <name evidence="2" type="ORF">F2P81_003364</name>
</gene>
<evidence type="ECO:0000313" key="3">
    <source>
        <dbReference type="Proteomes" id="UP000438429"/>
    </source>
</evidence>
<organism evidence="2 3">
    <name type="scientific">Scophthalmus maximus</name>
    <name type="common">Turbot</name>
    <name type="synonym">Psetta maxima</name>
    <dbReference type="NCBI Taxonomy" id="52904"/>
    <lineage>
        <taxon>Eukaryota</taxon>
        <taxon>Metazoa</taxon>
        <taxon>Chordata</taxon>
        <taxon>Craniata</taxon>
        <taxon>Vertebrata</taxon>
        <taxon>Euteleostomi</taxon>
        <taxon>Actinopterygii</taxon>
        <taxon>Neopterygii</taxon>
        <taxon>Teleostei</taxon>
        <taxon>Neoteleostei</taxon>
        <taxon>Acanthomorphata</taxon>
        <taxon>Carangaria</taxon>
        <taxon>Pleuronectiformes</taxon>
        <taxon>Pleuronectoidei</taxon>
        <taxon>Scophthalmidae</taxon>
        <taxon>Scophthalmus</taxon>
    </lineage>
</organism>
<proteinExistence type="predicted"/>
<name>A0A6A4T9F8_SCOMX</name>
<dbReference type="Proteomes" id="UP000438429">
    <property type="component" value="Unassembled WGS sequence"/>
</dbReference>
<dbReference type="AlphaFoldDB" id="A0A6A4T9F8"/>
<accession>A0A6A4T9F8</accession>
<sequence>MRSRQTRRAHVVVMVLAPESDDSLLCPGLLWSSLTWSVVPESDDNERRLSPDSCEDLVSSRENKGPNDTQRHLLLTNSNVAN</sequence>
<protein>
    <submittedName>
        <fullName evidence="2">Uncharacterized protein</fullName>
    </submittedName>
</protein>
<feature type="region of interest" description="Disordered" evidence="1">
    <location>
        <begin position="42"/>
        <end position="82"/>
    </location>
</feature>
<dbReference type="EMBL" id="VEVO01000003">
    <property type="protein sequence ID" value="KAF0044206.1"/>
    <property type="molecule type" value="Genomic_DNA"/>
</dbReference>
<feature type="compositionally biased region" description="Basic and acidic residues" evidence="1">
    <location>
        <begin position="58"/>
        <end position="71"/>
    </location>
</feature>
<evidence type="ECO:0000256" key="1">
    <source>
        <dbReference type="SAM" id="MobiDB-lite"/>
    </source>
</evidence>
<evidence type="ECO:0000313" key="2">
    <source>
        <dbReference type="EMBL" id="KAF0044206.1"/>
    </source>
</evidence>
<reference evidence="2 3" key="1">
    <citation type="submission" date="2019-06" db="EMBL/GenBank/DDBJ databases">
        <title>Draft genomes of female and male turbot (Scophthalmus maximus).</title>
        <authorList>
            <person name="Xu H."/>
            <person name="Xu X.-W."/>
            <person name="Shao C."/>
            <person name="Chen S."/>
        </authorList>
    </citation>
    <scope>NUCLEOTIDE SEQUENCE [LARGE SCALE GENOMIC DNA]</scope>
    <source>
        <strain evidence="2">Ysfricsl-2016a</strain>
        <tissue evidence="2">Blood</tissue>
    </source>
</reference>